<keyword evidence="2" id="KW-1185">Reference proteome</keyword>
<dbReference type="InterPro" id="IPR027417">
    <property type="entry name" value="P-loop_NTPase"/>
</dbReference>
<name>A0ABW4S3L5_9RHOB</name>
<dbReference type="Proteomes" id="UP001597353">
    <property type="component" value="Unassembled WGS sequence"/>
</dbReference>
<comment type="caution">
    <text evidence="1">The sequence shown here is derived from an EMBL/GenBank/DDBJ whole genome shotgun (WGS) entry which is preliminary data.</text>
</comment>
<dbReference type="EMBL" id="JBHUGH010000003">
    <property type="protein sequence ID" value="MFD1911648.1"/>
    <property type="molecule type" value="Genomic_DNA"/>
</dbReference>
<gene>
    <name evidence="1" type="ORF">ACFSGJ_05385</name>
</gene>
<organism evidence="1 2">
    <name type="scientific">Halodurantibacterium flavum</name>
    <dbReference type="NCBI Taxonomy" id="1382802"/>
    <lineage>
        <taxon>Bacteria</taxon>
        <taxon>Pseudomonadati</taxon>
        <taxon>Pseudomonadota</taxon>
        <taxon>Alphaproteobacteria</taxon>
        <taxon>Rhodobacterales</taxon>
        <taxon>Paracoccaceae</taxon>
        <taxon>Halodurantibacterium</taxon>
    </lineage>
</organism>
<dbReference type="RefSeq" id="WP_390259966.1">
    <property type="nucleotide sequence ID" value="NZ_JBHUGH010000003.1"/>
</dbReference>
<dbReference type="SUPFAM" id="SSF52540">
    <property type="entry name" value="P-loop containing nucleoside triphosphate hydrolases"/>
    <property type="match status" value="1"/>
</dbReference>
<accession>A0ABW4S3L5</accession>
<proteinExistence type="predicted"/>
<evidence type="ECO:0008006" key="3">
    <source>
        <dbReference type="Google" id="ProtNLM"/>
    </source>
</evidence>
<evidence type="ECO:0000313" key="2">
    <source>
        <dbReference type="Proteomes" id="UP001597353"/>
    </source>
</evidence>
<sequence>MGSSPPAPASSAETGTHNAPQIVLHVGAHKTASTHLQHTIRSQGWRLRRQDVTFLGPHMLRGQIIDLEPVARDPGLLPFLRALRMRTGFRRLCKGHKQVFVSDENLLGGTYSLRRVAPVRLYPDGAQRIGRLLRRLGIPRAKVLLAVRDPATHLVSNYSQRLFAGPFIPFDEYVKATDPLALRWSQVAEEILALPRVEELVIWRMEDYPRLLPQILGIAVTEGVARWMKPLEGARHQGLSARAHEQLAAWAAEGQFPPGAARKAREMFPKSGDVTAYAPLEPELLAQSALAYAEDLRRLEGRPGITLLRP</sequence>
<reference evidence="2" key="1">
    <citation type="journal article" date="2019" name="Int. J. Syst. Evol. Microbiol.">
        <title>The Global Catalogue of Microorganisms (GCM) 10K type strain sequencing project: providing services to taxonomists for standard genome sequencing and annotation.</title>
        <authorList>
            <consortium name="The Broad Institute Genomics Platform"/>
            <consortium name="The Broad Institute Genome Sequencing Center for Infectious Disease"/>
            <person name="Wu L."/>
            <person name="Ma J."/>
        </authorList>
    </citation>
    <scope>NUCLEOTIDE SEQUENCE [LARGE SCALE GENOMIC DNA]</scope>
    <source>
        <strain evidence="2">CGMCC 4.7242</strain>
    </source>
</reference>
<protein>
    <recommendedName>
        <fullName evidence="3">Sulfotransferase</fullName>
    </recommendedName>
</protein>
<evidence type="ECO:0000313" key="1">
    <source>
        <dbReference type="EMBL" id="MFD1911648.1"/>
    </source>
</evidence>